<dbReference type="GO" id="GO:0004803">
    <property type="term" value="F:transposase activity"/>
    <property type="evidence" value="ECO:0007669"/>
    <property type="project" value="TreeGrafter"/>
</dbReference>
<dbReference type="GO" id="GO:0006310">
    <property type="term" value="P:DNA recombination"/>
    <property type="evidence" value="ECO:0007669"/>
    <property type="project" value="UniProtKB-KW"/>
</dbReference>
<sequence length="273" mass="31634">MGLFLFLFGLIIEFAITYSERIKIETFCELGLANAQMAEQLKRSPSTISYELSRCQPYQAELAQANAESKRARCGRKTKLNAKLKQIILNHLRLSWSPEAIAHELKLATKSIYNWLYQGKFEFSLSDLPEHGLRQRRNLDQRSKYNQSLGRSIDQRPIMLNQRNRISDFEIDTVVGPRGHSKAVLLTLLDRKSRFLWAYQLKDRTAAAVNEALMKFLATFKGPVHSFTVDRGTEFSKLVSFESQYGIPTYYCHAYTPAERGSNERFNRNLRYF</sequence>
<dbReference type="GO" id="GO:0015074">
    <property type="term" value="P:DNA integration"/>
    <property type="evidence" value="ECO:0007669"/>
    <property type="project" value="InterPro"/>
</dbReference>
<dbReference type="AlphaFoldDB" id="A0A0R1V1A6"/>
<dbReference type="NCBIfam" id="NF033563">
    <property type="entry name" value="transpos_IS30"/>
    <property type="match status" value="1"/>
</dbReference>
<dbReference type="Gene3D" id="3.30.420.10">
    <property type="entry name" value="Ribonuclease H-like superfamily/Ribonuclease H"/>
    <property type="match status" value="1"/>
</dbReference>
<dbReference type="PATRIC" id="fig|1423801.4.peg.221"/>
<dbReference type="GO" id="GO:0005829">
    <property type="term" value="C:cytosol"/>
    <property type="evidence" value="ECO:0007669"/>
    <property type="project" value="TreeGrafter"/>
</dbReference>
<dbReference type="PANTHER" id="PTHR10948">
    <property type="entry name" value="TRANSPOSASE"/>
    <property type="match status" value="1"/>
</dbReference>
<dbReference type="PANTHER" id="PTHR10948:SF23">
    <property type="entry name" value="TRANSPOSASE INSI FOR INSERTION SEQUENCE ELEMENT IS30A-RELATED"/>
    <property type="match status" value="1"/>
</dbReference>
<dbReference type="GO" id="GO:0032196">
    <property type="term" value="P:transposition"/>
    <property type="evidence" value="ECO:0007669"/>
    <property type="project" value="TreeGrafter"/>
</dbReference>
<evidence type="ECO:0000313" key="3">
    <source>
        <dbReference type="EMBL" id="KRL99302.1"/>
    </source>
</evidence>
<dbReference type="GO" id="GO:0003676">
    <property type="term" value="F:nucleic acid binding"/>
    <property type="evidence" value="ECO:0007669"/>
    <property type="project" value="InterPro"/>
</dbReference>
<dbReference type="InterPro" id="IPR053392">
    <property type="entry name" value="Transposase_IS30-like"/>
</dbReference>
<dbReference type="InterPro" id="IPR051917">
    <property type="entry name" value="Transposase-Integrase"/>
</dbReference>
<dbReference type="SUPFAM" id="SSF53098">
    <property type="entry name" value="Ribonuclease H-like"/>
    <property type="match status" value="1"/>
</dbReference>
<keyword evidence="4" id="KW-1185">Reference proteome</keyword>
<evidence type="ECO:0000256" key="1">
    <source>
        <dbReference type="ARBA" id="ARBA00023172"/>
    </source>
</evidence>
<protein>
    <submittedName>
        <fullName evidence="3">Transposase</fullName>
    </submittedName>
</protein>
<keyword evidence="1" id="KW-0233">DNA recombination</keyword>
<evidence type="ECO:0000313" key="4">
    <source>
        <dbReference type="Proteomes" id="UP000051166"/>
    </source>
</evidence>
<feature type="domain" description="Integrase catalytic" evidence="2">
    <location>
        <begin position="153"/>
        <end position="273"/>
    </location>
</feature>
<dbReference type="PROSITE" id="PS50994">
    <property type="entry name" value="INTEGRASE"/>
    <property type="match status" value="1"/>
</dbReference>
<comment type="caution">
    <text evidence="3">The sequence shown here is derived from an EMBL/GenBank/DDBJ whole genome shotgun (WGS) entry which is preliminary data.</text>
</comment>
<dbReference type="InterPro" id="IPR025246">
    <property type="entry name" value="IS30-like_HTH"/>
</dbReference>
<dbReference type="Proteomes" id="UP000051166">
    <property type="component" value="Unassembled WGS sequence"/>
</dbReference>
<dbReference type="InterPro" id="IPR001584">
    <property type="entry name" value="Integrase_cat-core"/>
</dbReference>
<dbReference type="Pfam" id="PF00665">
    <property type="entry name" value="rve"/>
    <property type="match status" value="1"/>
</dbReference>
<reference evidence="3 4" key="1">
    <citation type="journal article" date="2015" name="Genome Announc.">
        <title>Expanding the biotechnology potential of lactobacilli through comparative genomics of 213 strains and associated genera.</title>
        <authorList>
            <person name="Sun Z."/>
            <person name="Harris H.M."/>
            <person name="McCann A."/>
            <person name="Guo C."/>
            <person name="Argimon S."/>
            <person name="Zhang W."/>
            <person name="Yang X."/>
            <person name="Jeffery I.B."/>
            <person name="Cooney J.C."/>
            <person name="Kagawa T.F."/>
            <person name="Liu W."/>
            <person name="Song Y."/>
            <person name="Salvetti E."/>
            <person name="Wrobel A."/>
            <person name="Rasinkangas P."/>
            <person name="Parkhill J."/>
            <person name="Rea M.C."/>
            <person name="O'Sullivan O."/>
            <person name="Ritari J."/>
            <person name="Douillard F.P."/>
            <person name="Paul Ross R."/>
            <person name="Yang R."/>
            <person name="Briner A.E."/>
            <person name="Felis G.E."/>
            <person name="de Vos W.M."/>
            <person name="Barrangou R."/>
            <person name="Klaenhammer T.R."/>
            <person name="Caufield P.W."/>
            <person name="Cui Y."/>
            <person name="Zhang H."/>
            <person name="O'Toole P.W."/>
        </authorList>
    </citation>
    <scope>NUCLEOTIDE SEQUENCE [LARGE SCALE GENOMIC DNA]</scope>
    <source>
        <strain evidence="3 4">DSM 16230</strain>
    </source>
</reference>
<gene>
    <name evidence="3" type="ORF">FD50_GL000218</name>
</gene>
<evidence type="ECO:0000259" key="2">
    <source>
        <dbReference type="PROSITE" id="PS50994"/>
    </source>
</evidence>
<dbReference type="InterPro" id="IPR012337">
    <property type="entry name" value="RNaseH-like_sf"/>
</dbReference>
<dbReference type="EMBL" id="AZFQ01000028">
    <property type="protein sequence ID" value="KRL99302.1"/>
    <property type="molecule type" value="Genomic_DNA"/>
</dbReference>
<name>A0A0R1V1A6_9LACO</name>
<dbReference type="Pfam" id="PF13936">
    <property type="entry name" value="HTH_38"/>
    <property type="match status" value="1"/>
</dbReference>
<accession>A0A0R1V1A6</accession>
<proteinExistence type="predicted"/>
<organism evidence="3 4">
    <name type="scientific">Liquorilactobacillus satsumensis DSM 16230 = JCM 12392</name>
    <dbReference type="NCBI Taxonomy" id="1423801"/>
    <lineage>
        <taxon>Bacteria</taxon>
        <taxon>Bacillati</taxon>
        <taxon>Bacillota</taxon>
        <taxon>Bacilli</taxon>
        <taxon>Lactobacillales</taxon>
        <taxon>Lactobacillaceae</taxon>
        <taxon>Liquorilactobacillus</taxon>
    </lineage>
</organism>
<dbReference type="InterPro" id="IPR036397">
    <property type="entry name" value="RNaseH_sf"/>
</dbReference>